<keyword evidence="3" id="KW-1185">Reference proteome</keyword>
<evidence type="ECO:0000313" key="3">
    <source>
        <dbReference type="Proteomes" id="UP000216101"/>
    </source>
</evidence>
<dbReference type="EMBL" id="NHNI01000001">
    <property type="protein sequence ID" value="OZY87669.1"/>
    <property type="molecule type" value="Genomic_DNA"/>
</dbReference>
<feature type="domain" description="Glycosyltransferase 2-like" evidence="1">
    <location>
        <begin position="135"/>
        <end position="262"/>
    </location>
</feature>
<dbReference type="InterPro" id="IPR001173">
    <property type="entry name" value="Glyco_trans_2-like"/>
</dbReference>
<dbReference type="Gene3D" id="3.90.550.10">
    <property type="entry name" value="Spore Coat Polysaccharide Biosynthesis Protein SpsA, Chain A"/>
    <property type="match status" value="2"/>
</dbReference>
<evidence type="ECO:0000259" key="1">
    <source>
        <dbReference type="Pfam" id="PF00535"/>
    </source>
</evidence>
<organism evidence="2 3">
    <name type="scientific">Cellvibrio mixtus</name>
    <dbReference type="NCBI Taxonomy" id="39650"/>
    <lineage>
        <taxon>Bacteria</taxon>
        <taxon>Pseudomonadati</taxon>
        <taxon>Pseudomonadota</taxon>
        <taxon>Gammaproteobacteria</taxon>
        <taxon>Cellvibrionales</taxon>
        <taxon>Cellvibrionaceae</taxon>
        <taxon>Cellvibrio</taxon>
    </lineage>
</organism>
<evidence type="ECO:0000313" key="2">
    <source>
        <dbReference type="EMBL" id="OZY87669.1"/>
    </source>
</evidence>
<dbReference type="Pfam" id="PF00535">
    <property type="entry name" value="Glycos_transf_2"/>
    <property type="match status" value="2"/>
</dbReference>
<dbReference type="Proteomes" id="UP000216101">
    <property type="component" value="Unassembled WGS sequence"/>
</dbReference>
<dbReference type="PANTHER" id="PTHR43685:SF11">
    <property type="entry name" value="GLYCOSYLTRANSFERASE TAGX-RELATED"/>
    <property type="match status" value="1"/>
</dbReference>
<reference evidence="3" key="1">
    <citation type="submission" date="2017-05" db="EMBL/GenBank/DDBJ databases">
        <authorList>
            <person name="Barney B.M."/>
        </authorList>
    </citation>
    <scope>NUCLEOTIDE SEQUENCE [LARGE SCALE GENOMIC DNA]</scope>
    <source>
        <strain evidence="3">PSBB022</strain>
    </source>
</reference>
<dbReference type="RefSeq" id="WP_094985026.1">
    <property type="nucleotide sequence ID" value="NZ_NHNI01000001.1"/>
</dbReference>
<name>A0A266QE79_9GAMM</name>
<comment type="caution">
    <text evidence="2">The sequence shown here is derived from an EMBL/GenBank/DDBJ whole genome shotgun (WGS) entry which is preliminary data.</text>
</comment>
<gene>
    <name evidence="2" type="ORF">CBP51_12100</name>
</gene>
<dbReference type="PANTHER" id="PTHR43685">
    <property type="entry name" value="GLYCOSYLTRANSFERASE"/>
    <property type="match status" value="1"/>
</dbReference>
<dbReference type="InterPro" id="IPR029044">
    <property type="entry name" value="Nucleotide-diphossugar_trans"/>
</dbReference>
<dbReference type="SUPFAM" id="SSF53448">
    <property type="entry name" value="Nucleotide-diphospho-sugar transferases"/>
    <property type="match status" value="2"/>
</dbReference>
<proteinExistence type="predicted"/>
<dbReference type="InterPro" id="IPR050834">
    <property type="entry name" value="Glycosyltransf_2"/>
</dbReference>
<dbReference type="AlphaFoldDB" id="A0A266QE79"/>
<dbReference type="CDD" id="cd04186">
    <property type="entry name" value="GT_2_like_c"/>
    <property type="match status" value="1"/>
</dbReference>
<accession>A0A266QE79</accession>
<sequence length="676" mass="77992">MQKSNEHQKTEGLESKVYELEQELKLVNDELWRVKQLNLAMQSTISWKVTAPLRFARSIPSRLRKTAFGRAVYKLKLLKSNLYQTLQQSKGNTLALNRLVSARADEIFSKHHLWRNTRKNMPSNIDNLPFIDLSVVTYNNGKWASQFFKTLKQQNYPLHKINLIFVDNSSADETYKELESLLNESRKLFASVTLKLESNIGFGGGHNAAIVSGNSEFILISNIDVEFKQDTIVNLVSEAIADDHKVACWEVRQAPYEHPKYIDPVTLQVNWSSHCAVLLRREAYQAVGGYDPSIFMYGEDVELSYRFVSHGWKLRYVPDAVLVHHTYKEANEIKPVQFVGSIYANGLIRIRYGSARDVIAALLLQIGVLTSRLPIDNVKSKLLKNFFRLLLSIPSERLKRIPLRGTFPFRGFDYDMRREGAFYDILDTKKSGPLVSVITRTYQGREHYLKECIASVMNQTYKNIEHIVVEDGGDTHKALIEKIQAFYSGASIFYFSQEKLGRSAAGNKGLSKAQGKWCIFLDDDDLFLPDHIEILVNELINNEDLSAAYALAWEVKTDAAASDYLERFYLTEPVFYQEYSQETLMHHNYIPIQCILFDRNLFLERGGFDESLDQLEDWNLWVKYSINNKFKWVCKTTSLYRTPHSAVIAGTRKKLLDECYERVCKINNECLMRYSR</sequence>
<protein>
    <recommendedName>
        <fullName evidence="1">Glycosyltransferase 2-like domain-containing protein</fullName>
    </recommendedName>
</protein>
<feature type="domain" description="Glycosyltransferase 2-like" evidence="1">
    <location>
        <begin position="436"/>
        <end position="548"/>
    </location>
</feature>